<organism evidence="1 2">
    <name type="scientific">Russula earlei</name>
    <dbReference type="NCBI Taxonomy" id="71964"/>
    <lineage>
        <taxon>Eukaryota</taxon>
        <taxon>Fungi</taxon>
        <taxon>Dikarya</taxon>
        <taxon>Basidiomycota</taxon>
        <taxon>Agaricomycotina</taxon>
        <taxon>Agaricomycetes</taxon>
        <taxon>Russulales</taxon>
        <taxon>Russulaceae</taxon>
        <taxon>Russula</taxon>
    </lineage>
</organism>
<evidence type="ECO:0000313" key="2">
    <source>
        <dbReference type="Proteomes" id="UP001207468"/>
    </source>
</evidence>
<sequence>MAPVAVLSQVPDSYASMPPVPDLADLSSPPRRAPKERTPSLRTSFAFDAVETAIAAIARGEFVVVMDDESRENEGDLIIPAVGCSTEQMAWMIKHTSGYICISLPAARLDALSIPMMVPQNEERHRTAYTVTVDYKHGTPPAFLPLVCPVPMMTDVRPGTSTGISAHDRALTARALAAPTALHAQDFTRPGHMVPLRARPGGVLTRRGHTEAAVDLCTLAGLPRAGLLCELVNDDEVGSMMRRDACRAFADRFGLPMISVAMLVEHVERTQRARAQL</sequence>
<comment type="caution">
    <text evidence="1">The sequence shown here is derived from an EMBL/GenBank/DDBJ whole genome shotgun (WGS) entry which is preliminary data.</text>
</comment>
<keyword evidence="2" id="KW-1185">Reference proteome</keyword>
<dbReference type="Proteomes" id="UP001207468">
    <property type="component" value="Unassembled WGS sequence"/>
</dbReference>
<name>A0ACC0UFE9_9AGAM</name>
<gene>
    <name evidence="1" type="ORF">F5148DRAFT_1282627</name>
</gene>
<evidence type="ECO:0000313" key="1">
    <source>
        <dbReference type="EMBL" id="KAI9509784.1"/>
    </source>
</evidence>
<protein>
    <submittedName>
        <fullName evidence="1">3,4-dihydroxy-2-butanone 4-phosphate synthase</fullName>
    </submittedName>
</protein>
<accession>A0ACC0UFE9</accession>
<reference evidence="1" key="1">
    <citation type="submission" date="2021-03" db="EMBL/GenBank/DDBJ databases">
        <title>Evolutionary priming and transition to the ectomycorrhizal habit in an iconic lineage of mushroom-forming fungi: is preadaptation a requirement?</title>
        <authorList>
            <consortium name="DOE Joint Genome Institute"/>
            <person name="Looney B.P."/>
            <person name="Miyauchi S."/>
            <person name="Morin E."/>
            <person name="Drula E."/>
            <person name="Courty P.E."/>
            <person name="Chicoki N."/>
            <person name="Fauchery L."/>
            <person name="Kohler A."/>
            <person name="Kuo A."/>
            <person name="LaButti K."/>
            <person name="Pangilinan J."/>
            <person name="Lipzen A."/>
            <person name="Riley R."/>
            <person name="Andreopoulos W."/>
            <person name="He G."/>
            <person name="Johnson J."/>
            <person name="Barry K.W."/>
            <person name="Grigoriev I.V."/>
            <person name="Nagy L."/>
            <person name="Hibbett D."/>
            <person name="Henrissat B."/>
            <person name="Matheny P.B."/>
            <person name="Labbe J."/>
            <person name="Martin A.F."/>
        </authorList>
    </citation>
    <scope>NUCLEOTIDE SEQUENCE</scope>
    <source>
        <strain evidence="1">BPL698</strain>
    </source>
</reference>
<proteinExistence type="predicted"/>
<dbReference type="EMBL" id="JAGFNK010000056">
    <property type="protein sequence ID" value="KAI9509784.1"/>
    <property type="molecule type" value="Genomic_DNA"/>
</dbReference>